<dbReference type="InterPro" id="IPR015422">
    <property type="entry name" value="PyrdxlP-dep_Trfase_small"/>
</dbReference>
<gene>
    <name evidence="8" type="ORF">DQL93_09325</name>
</gene>
<feature type="domain" description="Aminotransferase class I/classII large" evidence="7">
    <location>
        <begin position="32"/>
        <end position="381"/>
    </location>
</feature>
<keyword evidence="5" id="KW-0663">Pyridoxal phosphate</keyword>
<dbReference type="InterPro" id="IPR050596">
    <property type="entry name" value="AspAT/PAT-like"/>
</dbReference>
<keyword evidence="3 6" id="KW-0032">Aminotransferase</keyword>
<dbReference type="InterPro" id="IPR015424">
    <property type="entry name" value="PyrdxlP-dep_Trfase"/>
</dbReference>
<comment type="similarity">
    <text evidence="2 6">Belongs to the class-I pyridoxal-phosphate-dependent aminotransferase family.</text>
</comment>
<dbReference type="AlphaFoldDB" id="A0A3G6JGK6"/>
<dbReference type="PANTHER" id="PTHR46383:SF4">
    <property type="entry name" value="AMINOTRANSFERASE"/>
    <property type="match status" value="1"/>
</dbReference>
<keyword evidence="4 6" id="KW-0808">Transferase</keyword>
<dbReference type="Gene3D" id="3.40.640.10">
    <property type="entry name" value="Type I PLP-dependent aspartate aminotransferase-like (Major domain)"/>
    <property type="match status" value="1"/>
</dbReference>
<evidence type="ECO:0000256" key="6">
    <source>
        <dbReference type="RuleBase" id="RU000481"/>
    </source>
</evidence>
<dbReference type="PANTHER" id="PTHR46383">
    <property type="entry name" value="ASPARTATE AMINOTRANSFERASE"/>
    <property type="match status" value="1"/>
</dbReference>
<dbReference type="PROSITE" id="PS00105">
    <property type="entry name" value="AA_TRANSFER_CLASS_1"/>
    <property type="match status" value="1"/>
</dbReference>
<dbReference type="GO" id="GO:0008483">
    <property type="term" value="F:transaminase activity"/>
    <property type="evidence" value="ECO:0007669"/>
    <property type="project" value="UniProtKB-KW"/>
</dbReference>
<organism evidence="8">
    <name type="scientific">Lactobacillus delbrueckii subsp. lactis</name>
    <dbReference type="NCBI Taxonomy" id="29397"/>
    <lineage>
        <taxon>Bacteria</taxon>
        <taxon>Bacillati</taxon>
        <taxon>Bacillota</taxon>
        <taxon>Bacilli</taxon>
        <taxon>Lactobacillales</taxon>
        <taxon>Lactobacillaceae</taxon>
        <taxon>Lactobacillus</taxon>
    </lineage>
</organism>
<evidence type="ECO:0000256" key="5">
    <source>
        <dbReference type="ARBA" id="ARBA00022898"/>
    </source>
</evidence>
<dbReference type="EMBL" id="CP031023">
    <property type="protein sequence ID" value="AZA17142.1"/>
    <property type="molecule type" value="Genomic_DNA"/>
</dbReference>
<reference evidence="8" key="1">
    <citation type="submission" date="2018-07" db="EMBL/GenBank/DDBJ databases">
        <authorList>
            <person name="Somerville V."/>
        </authorList>
    </citation>
    <scope>NUCLEOTIDE SEQUENCE</scope>
    <source>
        <strain evidence="8">NWC_2_2</strain>
    </source>
</reference>
<evidence type="ECO:0000256" key="2">
    <source>
        <dbReference type="ARBA" id="ARBA00007441"/>
    </source>
</evidence>
<dbReference type="GO" id="GO:0030170">
    <property type="term" value="F:pyridoxal phosphate binding"/>
    <property type="evidence" value="ECO:0007669"/>
    <property type="project" value="InterPro"/>
</dbReference>
<evidence type="ECO:0000259" key="7">
    <source>
        <dbReference type="Pfam" id="PF00155"/>
    </source>
</evidence>
<dbReference type="InterPro" id="IPR004839">
    <property type="entry name" value="Aminotransferase_I/II_large"/>
</dbReference>
<dbReference type="Gene3D" id="3.90.1150.10">
    <property type="entry name" value="Aspartate Aminotransferase, domain 1"/>
    <property type="match status" value="1"/>
</dbReference>
<evidence type="ECO:0000256" key="4">
    <source>
        <dbReference type="ARBA" id="ARBA00022679"/>
    </source>
</evidence>
<sequence length="393" mass="43722">MVDLTKHFKQGVAEVKSSAILNFAKYTSQYPDIVKFTVGEPDFNTPDHIKTAAIKGIVDNHSHYALSKGTPGLRKAAADFLARHYDMHYEPSEIIATNGATEAIYTVMSAIINPGDVMVLPTPIFPLYIADAALEKAEVVQIDTSQTSFKLTPDQLQAAVDEYGDRLRILVMNYPTNPTGVMYSQEELDALAAVIKDRPTFVLCDEIYSELNYEQEHASMAKSLRSQAIVLNGVSKSWAMTGYRIGIMAAPQEITDQLAKVHQFITTTEPTPMQDAAEEAFKNGERDAREMKAAFKERRDYLYQALTETGFEVVKPQGAFYIWAKIPAGLNQKDTEFVYELADQAHVGVCAGSWFAKGGQGWLRFSYATALDEIKEGVSRIKKFVEENKNDGK</sequence>
<proteinExistence type="inferred from homology"/>
<dbReference type="EC" id="2.6.1.-" evidence="6"/>
<accession>A0A3G6JGK6</accession>
<protein>
    <recommendedName>
        <fullName evidence="6">Aminotransferase</fullName>
        <ecNumber evidence="6">2.6.1.-</ecNumber>
    </recommendedName>
</protein>
<dbReference type="InterPro" id="IPR004838">
    <property type="entry name" value="NHTrfase_class1_PyrdxlP-BS"/>
</dbReference>
<dbReference type="SUPFAM" id="SSF53383">
    <property type="entry name" value="PLP-dependent transferases"/>
    <property type="match status" value="1"/>
</dbReference>
<name>A0A3G6JGK6_LACDL</name>
<dbReference type="CDD" id="cd00609">
    <property type="entry name" value="AAT_like"/>
    <property type="match status" value="1"/>
</dbReference>
<dbReference type="Pfam" id="PF00155">
    <property type="entry name" value="Aminotran_1_2"/>
    <property type="match status" value="1"/>
</dbReference>
<dbReference type="GO" id="GO:0006520">
    <property type="term" value="P:amino acid metabolic process"/>
    <property type="evidence" value="ECO:0007669"/>
    <property type="project" value="InterPro"/>
</dbReference>
<comment type="cofactor">
    <cofactor evidence="1 6">
        <name>pyridoxal 5'-phosphate</name>
        <dbReference type="ChEBI" id="CHEBI:597326"/>
    </cofactor>
</comment>
<evidence type="ECO:0000256" key="1">
    <source>
        <dbReference type="ARBA" id="ARBA00001933"/>
    </source>
</evidence>
<evidence type="ECO:0000256" key="3">
    <source>
        <dbReference type="ARBA" id="ARBA00022576"/>
    </source>
</evidence>
<evidence type="ECO:0000313" key="8">
    <source>
        <dbReference type="EMBL" id="AZA17142.1"/>
    </source>
</evidence>
<dbReference type="InterPro" id="IPR015421">
    <property type="entry name" value="PyrdxlP-dep_Trfase_major"/>
</dbReference>